<evidence type="ECO:0000313" key="3">
    <source>
        <dbReference type="Proteomes" id="UP001189429"/>
    </source>
</evidence>
<comment type="caution">
    <text evidence="2">The sequence shown here is derived from an EMBL/GenBank/DDBJ whole genome shotgun (WGS) entry which is preliminary data.</text>
</comment>
<evidence type="ECO:0000256" key="1">
    <source>
        <dbReference type="SAM" id="MobiDB-lite"/>
    </source>
</evidence>
<feature type="compositionally biased region" description="Low complexity" evidence="1">
    <location>
        <begin position="433"/>
        <end position="444"/>
    </location>
</feature>
<keyword evidence="3" id="KW-1185">Reference proteome</keyword>
<dbReference type="EMBL" id="CAUYUJ010018993">
    <property type="protein sequence ID" value="CAK0887844.1"/>
    <property type="molecule type" value="Genomic_DNA"/>
</dbReference>
<sequence length="485" mass="51813">VQELRKILPCERLFDGCARGLVGDGTGETIEKPWGVIANRQPPQKFLDRRRPQGHGRVQGREFVRKTSKKTGLHTKCGAAIMGFMRGIAGASCALVTLLSDDENEGMGKGPRDIPASLGPERRLTLRGAVAKMHADQGRPGNRALARAIRLAGGSKYEIAAALVHHCPACIKLAAPPSTAASSLRDLWGECGDCLAIDAFELAAAQGADLVFLFQIDMASKCQIIVLVTSREQTVILQAALDSWLLAPGAANVKWLAAAINHAVSSAVGPSGYSPSQWVLGRGIELPCRLLSQRGNPRQRRRMLGGDEPSFRRRVGLFSASKRSVAALEANRKICEAFFAEGRAAAAAPAASTYQVGDQVYYWRGLGKSRAKKHWAARWHGPALVIGRESSVLWLARRDLAVEASARHVRAAGASELVVWKGVLERAEGAGGPAASRPARWSPPGSGGQAPMVVDGEAPQVADPPPTDSGRDETYLDMTIGERAQ</sequence>
<feature type="non-terminal residue" evidence="2">
    <location>
        <position position="1"/>
    </location>
</feature>
<protein>
    <submittedName>
        <fullName evidence="2">Uncharacterized protein</fullName>
    </submittedName>
</protein>
<gene>
    <name evidence="2" type="ORF">PCOR1329_LOCUS68791</name>
</gene>
<evidence type="ECO:0000313" key="2">
    <source>
        <dbReference type="EMBL" id="CAK0887844.1"/>
    </source>
</evidence>
<feature type="region of interest" description="Disordered" evidence="1">
    <location>
        <begin position="429"/>
        <end position="485"/>
    </location>
</feature>
<organism evidence="2 3">
    <name type="scientific">Prorocentrum cordatum</name>
    <dbReference type="NCBI Taxonomy" id="2364126"/>
    <lineage>
        <taxon>Eukaryota</taxon>
        <taxon>Sar</taxon>
        <taxon>Alveolata</taxon>
        <taxon>Dinophyceae</taxon>
        <taxon>Prorocentrales</taxon>
        <taxon>Prorocentraceae</taxon>
        <taxon>Prorocentrum</taxon>
    </lineage>
</organism>
<accession>A0ABN9WRC9</accession>
<dbReference type="Proteomes" id="UP001189429">
    <property type="component" value="Unassembled WGS sequence"/>
</dbReference>
<name>A0ABN9WRC9_9DINO</name>
<feature type="non-terminal residue" evidence="2">
    <location>
        <position position="485"/>
    </location>
</feature>
<proteinExistence type="predicted"/>
<reference evidence="2" key="1">
    <citation type="submission" date="2023-10" db="EMBL/GenBank/DDBJ databases">
        <authorList>
            <person name="Chen Y."/>
            <person name="Shah S."/>
            <person name="Dougan E. K."/>
            <person name="Thang M."/>
            <person name="Chan C."/>
        </authorList>
    </citation>
    <scope>NUCLEOTIDE SEQUENCE [LARGE SCALE GENOMIC DNA]</scope>
</reference>